<dbReference type="InterPro" id="IPR001870">
    <property type="entry name" value="B30.2/SPRY"/>
</dbReference>
<dbReference type="PANTHER" id="PTHR24103">
    <property type="entry name" value="E3 UBIQUITIN-PROTEIN LIGASE TRIM"/>
    <property type="match status" value="1"/>
</dbReference>
<dbReference type="PROSITE" id="PS50089">
    <property type="entry name" value="ZF_RING_2"/>
    <property type="match status" value="1"/>
</dbReference>
<reference evidence="9" key="1">
    <citation type="submission" date="2025-08" db="UniProtKB">
        <authorList>
            <consortium name="Ensembl"/>
        </authorList>
    </citation>
    <scope>IDENTIFICATION</scope>
</reference>
<keyword evidence="10" id="KW-1185">Reference proteome</keyword>
<organism evidence="9 10">
    <name type="scientific">Gopherus evgoodei</name>
    <name type="common">Goodes thornscrub tortoise</name>
    <dbReference type="NCBI Taxonomy" id="1825980"/>
    <lineage>
        <taxon>Eukaryota</taxon>
        <taxon>Metazoa</taxon>
        <taxon>Chordata</taxon>
        <taxon>Craniata</taxon>
        <taxon>Vertebrata</taxon>
        <taxon>Euteleostomi</taxon>
        <taxon>Archelosauria</taxon>
        <taxon>Testudinata</taxon>
        <taxon>Testudines</taxon>
        <taxon>Cryptodira</taxon>
        <taxon>Durocryptodira</taxon>
        <taxon>Testudinoidea</taxon>
        <taxon>Testudinidae</taxon>
        <taxon>Gopherus</taxon>
    </lineage>
</organism>
<feature type="domain" description="B30.2/SPRY" evidence="8">
    <location>
        <begin position="298"/>
        <end position="491"/>
    </location>
</feature>
<dbReference type="PRINTS" id="PR01407">
    <property type="entry name" value="BUTYPHLNCDUF"/>
</dbReference>
<keyword evidence="1" id="KW-0479">Metal-binding</keyword>
<dbReference type="SMART" id="SM00184">
    <property type="entry name" value="RING"/>
    <property type="match status" value="1"/>
</dbReference>
<dbReference type="Pfam" id="PF15227">
    <property type="entry name" value="zf-C3HC4_4"/>
    <property type="match status" value="1"/>
</dbReference>
<dbReference type="SUPFAM" id="SSF57850">
    <property type="entry name" value="RING/U-box"/>
    <property type="match status" value="1"/>
</dbReference>
<keyword evidence="5" id="KW-0175">Coiled coil</keyword>
<dbReference type="Gene3D" id="2.60.120.920">
    <property type="match status" value="1"/>
</dbReference>
<evidence type="ECO:0000256" key="4">
    <source>
        <dbReference type="PROSITE-ProRule" id="PRU00024"/>
    </source>
</evidence>
<evidence type="ECO:0000313" key="10">
    <source>
        <dbReference type="Proteomes" id="UP000694390"/>
    </source>
</evidence>
<dbReference type="InterPro" id="IPR003879">
    <property type="entry name" value="Butyrophylin_SPRY"/>
</dbReference>
<proteinExistence type="predicted"/>
<feature type="domain" description="B box-type" evidence="7">
    <location>
        <begin position="94"/>
        <end position="135"/>
    </location>
</feature>
<dbReference type="GO" id="GO:0008270">
    <property type="term" value="F:zinc ion binding"/>
    <property type="evidence" value="ECO:0007669"/>
    <property type="project" value="UniProtKB-KW"/>
</dbReference>
<dbReference type="InterPro" id="IPR043136">
    <property type="entry name" value="B30.2/SPRY_sf"/>
</dbReference>
<dbReference type="Ensembl" id="ENSGEVT00005021261.1">
    <property type="protein sequence ID" value="ENSGEVP00005020244.1"/>
    <property type="gene ID" value="ENSGEVG00005014384.1"/>
</dbReference>
<dbReference type="InterPro" id="IPR013083">
    <property type="entry name" value="Znf_RING/FYVE/PHD"/>
</dbReference>
<evidence type="ECO:0000256" key="3">
    <source>
        <dbReference type="ARBA" id="ARBA00022833"/>
    </source>
</evidence>
<evidence type="ECO:0000259" key="6">
    <source>
        <dbReference type="PROSITE" id="PS50089"/>
    </source>
</evidence>
<dbReference type="InterPro" id="IPR001841">
    <property type="entry name" value="Znf_RING"/>
</dbReference>
<dbReference type="Proteomes" id="UP000694390">
    <property type="component" value="Unassembled WGS sequence"/>
</dbReference>
<keyword evidence="2 4" id="KW-0863">Zinc-finger</keyword>
<dbReference type="CDD" id="cd19760">
    <property type="entry name" value="Bbox2_TRIM4-like"/>
    <property type="match status" value="1"/>
</dbReference>
<evidence type="ECO:0000259" key="7">
    <source>
        <dbReference type="PROSITE" id="PS50119"/>
    </source>
</evidence>
<protein>
    <submittedName>
        <fullName evidence="9">Uncharacterized protein</fullName>
    </submittedName>
</protein>
<dbReference type="AlphaFoldDB" id="A0A8C4WPX9"/>
<name>A0A8C4WPX9_9SAUR</name>
<sequence length="491" mass="55611">MAAAGNPLKSLRDEATCSICLSFFTDPVTIDCGHNFCRACIAQCWERPDTDISCPQCRETFPQRTLRPNRQLGNVAEIAKQLSVPAAAAAAAAAAGGLCNAHQEPFKLFCNQDQVLICVICRESQAHRAHMVLPIEEAAREHKDQIQTRLNILKQEREELLEWKQDGETQSQEYLGKIEAERQKIVSEFEQLRQFLEEQERLLLAQLEELDKEIVKIQDENVTKLSKEISQLSDLISEIEEKRQQPTSEFLQDIRSTWSRCEKLKLEKPVAVPEDLRERVGVSSQRNVCLQEALKKFKETLPYQLNFLISKAEKEVQAAPDPDLAIPFPVLSRDESVIQKYLDTGYLVPQNRFYPAACVLGYKGFTSGRCYWQVEVGNKDFWVLGIAKESVIHGGAISYTPEDGIWALQNTKYQYCALTSPKTALGLHHSPSNIGVYLDYEGEKVTFYDITSSGREPVFTFTSSFTGKIVPFFGSRCVQYQNQVVSIRLKP</sequence>
<dbReference type="Pfam" id="PF00622">
    <property type="entry name" value="SPRY"/>
    <property type="match status" value="1"/>
</dbReference>
<dbReference type="InterPro" id="IPR000315">
    <property type="entry name" value="Znf_B-box"/>
</dbReference>
<keyword evidence="3" id="KW-0862">Zinc</keyword>
<evidence type="ECO:0000256" key="5">
    <source>
        <dbReference type="SAM" id="Coils"/>
    </source>
</evidence>
<evidence type="ECO:0000313" key="9">
    <source>
        <dbReference type="Ensembl" id="ENSGEVP00005020244.1"/>
    </source>
</evidence>
<dbReference type="PROSITE" id="PS50119">
    <property type="entry name" value="ZF_BBOX"/>
    <property type="match status" value="1"/>
</dbReference>
<evidence type="ECO:0000256" key="2">
    <source>
        <dbReference type="ARBA" id="ARBA00022771"/>
    </source>
</evidence>
<dbReference type="SMART" id="SM00336">
    <property type="entry name" value="BBOX"/>
    <property type="match status" value="1"/>
</dbReference>
<dbReference type="GeneTree" id="ENSGT01030000234669"/>
<accession>A0A8C4WPX9</accession>
<dbReference type="CDD" id="cd16594">
    <property type="entry name" value="RING-HC_TRIM7-like_C-IV"/>
    <property type="match status" value="1"/>
</dbReference>
<evidence type="ECO:0000259" key="8">
    <source>
        <dbReference type="PROSITE" id="PS50188"/>
    </source>
</evidence>
<dbReference type="PROSITE" id="PS50188">
    <property type="entry name" value="B302_SPRY"/>
    <property type="match status" value="1"/>
</dbReference>
<gene>
    <name evidence="9" type="primary">LOC115640779</name>
</gene>
<reference evidence="9" key="2">
    <citation type="submission" date="2025-09" db="UniProtKB">
        <authorList>
            <consortium name="Ensembl"/>
        </authorList>
    </citation>
    <scope>IDENTIFICATION</scope>
</reference>
<dbReference type="InterPro" id="IPR003877">
    <property type="entry name" value="SPRY_dom"/>
</dbReference>
<feature type="coiled-coil region" evidence="5">
    <location>
        <begin position="193"/>
        <end position="245"/>
    </location>
</feature>
<dbReference type="Gene3D" id="3.30.40.10">
    <property type="entry name" value="Zinc/RING finger domain, C3HC4 (zinc finger)"/>
    <property type="match status" value="1"/>
</dbReference>
<dbReference type="SUPFAM" id="SSF57845">
    <property type="entry name" value="B-box zinc-binding domain"/>
    <property type="match status" value="1"/>
</dbReference>
<evidence type="ECO:0000256" key="1">
    <source>
        <dbReference type="ARBA" id="ARBA00022723"/>
    </source>
</evidence>
<feature type="domain" description="RING-type" evidence="6">
    <location>
        <begin position="17"/>
        <end position="58"/>
    </location>
</feature>
<dbReference type="InterPro" id="IPR013320">
    <property type="entry name" value="ConA-like_dom_sf"/>
</dbReference>
<dbReference type="Gene3D" id="3.30.160.60">
    <property type="entry name" value="Classic Zinc Finger"/>
    <property type="match status" value="1"/>
</dbReference>
<dbReference type="InterPro" id="IPR017907">
    <property type="entry name" value="Znf_RING_CS"/>
</dbReference>
<dbReference type="Pfam" id="PF00643">
    <property type="entry name" value="zf-B_box"/>
    <property type="match status" value="1"/>
</dbReference>
<dbReference type="InterPro" id="IPR050143">
    <property type="entry name" value="TRIM/RBCC"/>
</dbReference>
<dbReference type="SUPFAM" id="SSF49899">
    <property type="entry name" value="Concanavalin A-like lectins/glucanases"/>
    <property type="match status" value="1"/>
</dbReference>
<dbReference type="SMART" id="SM00449">
    <property type="entry name" value="SPRY"/>
    <property type="match status" value="1"/>
</dbReference>
<dbReference type="PROSITE" id="PS00518">
    <property type="entry name" value="ZF_RING_1"/>
    <property type="match status" value="1"/>
</dbReference>